<evidence type="ECO:0000256" key="4">
    <source>
        <dbReference type="ARBA" id="ARBA00022801"/>
    </source>
</evidence>
<reference evidence="7" key="2">
    <citation type="submission" date="2021-04" db="EMBL/GenBank/DDBJ databases">
        <authorList>
            <person name="Gilroy R."/>
        </authorList>
    </citation>
    <scope>NUCLEOTIDE SEQUENCE</scope>
    <source>
        <strain evidence="7">CHK165-2605</strain>
    </source>
</reference>
<name>A0A9D2P2F1_9FIRM</name>
<dbReference type="Gene3D" id="1.10.287.1040">
    <property type="entry name" value="Exonuclease VII, small subunit"/>
    <property type="match status" value="1"/>
</dbReference>
<evidence type="ECO:0000256" key="5">
    <source>
        <dbReference type="ARBA" id="ARBA00022839"/>
    </source>
</evidence>
<gene>
    <name evidence="7" type="primary">xseB</name>
    <name evidence="7" type="ORF">H9756_05070</name>
</gene>
<dbReference type="Proteomes" id="UP000823895">
    <property type="component" value="Unassembled WGS sequence"/>
</dbReference>
<evidence type="ECO:0000256" key="3">
    <source>
        <dbReference type="ARBA" id="ARBA00022722"/>
    </source>
</evidence>
<keyword evidence="5" id="KW-0269">Exonuclease</keyword>
<comment type="caution">
    <text evidence="7">The sequence shown here is derived from an EMBL/GenBank/DDBJ whole genome shotgun (WGS) entry which is preliminary data.</text>
</comment>
<dbReference type="InterPro" id="IPR037004">
    <property type="entry name" value="Exonuc_VII_ssu_sf"/>
</dbReference>
<dbReference type="GO" id="GO:0006308">
    <property type="term" value="P:DNA catabolic process"/>
    <property type="evidence" value="ECO:0007669"/>
    <property type="project" value="UniProtKB-UniRule"/>
</dbReference>
<dbReference type="EMBL" id="DWWI01000107">
    <property type="protein sequence ID" value="HJC43041.1"/>
    <property type="molecule type" value="Genomic_DNA"/>
</dbReference>
<dbReference type="SUPFAM" id="SSF116842">
    <property type="entry name" value="XseB-like"/>
    <property type="match status" value="1"/>
</dbReference>
<reference evidence="7" key="1">
    <citation type="journal article" date="2021" name="PeerJ">
        <title>Extensive microbial diversity within the chicken gut microbiome revealed by metagenomics and culture.</title>
        <authorList>
            <person name="Gilroy R."/>
            <person name="Ravi A."/>
            <person name="Getino M."/>
            <person name="Pursley I."/>
            <person name="Horton D.L."/>
            <person name="Alikhan N.F."/>
            <person name="Baker D."/>
            <person name="Gharbi K."/>
            <person name="Hall N."/>
            <person name="Watson M."/>
            <person name="Adriaenssens E.M."/>
            <person name="Foster-Nyarko E."/>
            <person name="Jarju S."/>
            <person name="Secka A."/>
            <person name="Antonio M."/>
            <person name="Oren A."/>
            <person name="Chaudhuri R.R."/>
            <person name="La Ragione R."/>
            <person name="Hildebrand F."/>
            <person name="Pallen M.J."/>
        </authorList>
    </citation>
    <scope>NUCLEOTIDE SEQUENCE</scope>
    <source>
        <strain evidence="7">CHK165-2605</strain>
    </source>
</reference>
<protein>
    <recommendedName>
        <fullName evidence="6">Exodeoxyribonuclease VII small subunit</fullName>
        <ecNumber evidence="6">3.1.11.6</ecNumber>
    </recommendedName>
</protein>
<dbReference type="EC" id="3.1.11.6" evidence="6"/>
<evidence type="ECO:0000313" key="7">
    <source>
        <dbReference type="EMBL" id="HJC43041.1"/>
    </source>
</evidence>
<dbReference type="PANTHER" id="PTHR34137:SF1">
    <property type="entry name" value="EXODEOXYRIBONUCLEASE 7 SMALL SUBUNIT"/>
    <property type="match status" value="1"/>
</dbReference>
<dbReference type="PANTHER" id="PTHR34137">
    <property type="entry name" value="EXODEOXYRIBONUCLEASE 7 SMALL SUBUNIT"/>
    <property type="match status" value="1"/>
</dbReference>
<proteinExistence type="inferred from homology"/>
<keyword evidence="2" id="KW-0963">Cytoplasm</keyword>
<dbReference type="NCBIfam" id="TIGR01280">
    <property type="entry name" value="xseB"/>
    <property type="match status" value="1"/>
</dbReference>
<dbReference type="GO" id="GO:0009318">
    <property type="term" value="C:exodeoxyribonuclease VII complex"/>
    <property type="evidence" value="ECO:0007669"/>
    <property type="project" value="UniProtKB-UniRule"/>
</dbReference>
<dbReference type="PIRSF" id="PIRSF006488">
    <property type="entry name" value="Exonuc_VII_S"/>
    <property type="match status" value="1"/>
</dbReference>
<dbReference type="GO" id="GO:0005829">
    <property type="term" value="C:cytosol"/>
    <property type="evidence" value="ECO:0007669"/>
    <property type="project" value="TreeGrafter"/>
</dbReference>
<dbReference type="Pfam" id="PF02609">
    <property type="entry name" value="Exonuc_VII_S"/>
    <property type="match status" value="1"/>
</dbReference>
<keyword evidence="3" id="KW-0540">Nuclease</keyword>
<evidence type="ECO:0000256" key="6">
    <source>
        <dbReference type="NCBIfam" id="TIGR01280"/>
    </source>
</evidence>
<evidence type="ECO:0000256" key="2">
    <source>
        <dbReference type="ARBA" id="ARBA00022490"/>
    </source>
</evidence>
<dbReference type="AlphaFoldDB" id="A0A9D2P2F1"/>
<evidence type="ECO:0000256" key="1">
    <source>
        <dbReference type="ARBA" id="ARBA00009998"/>
    </source>
</evidence>
<comment type="similarity">
    <text evidence="1">Belongs to the XseB family.</text>
</comment>
<dbReference type="GO" id="GO:0008855">
    <property type="term" value="F:exodeoxyribonuclease VII activity"/>
    <property type="evidence" value="ECO:0007669"/>
    <property type="project" value="UniProtKB-UniRule"/>
</dbReference>
<accession>A0A9D2P2F1</accession>
<dbReference type="InterPro" id="IPR003761">
    <property type="entry name" value="Exonuc_VII_S"/>
</dbReference>
<evidence type="ECO:0000313" key="8">
    <source>
        <dbReference type="Proteomes" id="UP000823895"/>
    </source>
</evidence>
<keyword evidence="4 7" id="KW-0378">Hydrolase</keyword>
<sequence length="59" mass="6911">MFQDLEKVIKDMENSDVTLEQSFDLYNRGMNILKECSRTIDEVEKKVLVLDEDGATHEF</sequence>
<organism evidence="7 8">
    <name type="scientific">Candidatus Mediterraneibacter gallistercoris</name>
    <dbReference type="NCBI Taxonomy" id="2838671"/>
    <lineage>
        <taxon>Bacteria</taxon>
        <taxon>Bacillati</taxon>
        <taxon>Bacillota</taxon>
        <taxon>Clostridia</taxon>
        <taxon>Lachnospirales</taxon>
        <taxon>Lachnospiraceae</taxon>
        <taxon>Mediterraneibacter</taxon>
    </lineage>
</organism>